<keyword evidence="2" id="KW-0813">Transport</keyword>
<gene>
    <name evidence="8" type="ORF">ACFOD9_05375</name>
</gene>
<dbReference type="Pfam" id="PF00301">
    <property type="entry name" value="Rubredoxin"/>
    <property type="match status" value="1"/>
</dbReference>
<dbReference type="PROSITE" id="PS50903">
    <property type="entry name" value="RUBREDOXIN_LIKE"/>
    <property type="match status" value="1"/>
</dbReference>
<evidence type="ECO:0000313" key="8">
    <source>
        <dbReference type="EMBL" id="MFC3173677.1"/>
    </source>
</evidence>
<protein>
    <recommendedName>
        <fullName evidence="6">Rubredoxin</fullName>
    </recommendedName>
</protein>
<dbReference type="InterPro" id="IPR050526">
    <property type="entry name" value="Rubredoxin_ET"/>
</dbReference>
<evidence type="ECO:0000256" key="3">
    <source>
        <dbReference type="ARBA" id="ARBA00022723"/>
    </source>
</evidence>
<comment type="similarity">
    <text evidence="6">Belongs to the rubredoxin family.</text>
</comment>
<accession>A0ABV7INZ5</accession>
<dbReference type="EMBL" id="JBHRTQ010000005">
    <property type="protein sequence ID" value="MFC3173677.1"/>
    <property type="molecule type" value="Genomic_DNA"/>
</dbReference>
<evidence type="ECO:0000256" key="5">
    <source>
        <dbReference type="ARBA" id="ARBA00023004"/>
    </source>
</evidence>
<keyword evidence="3 6" id="KW-0479">Metal-binding</keyword>
<dbReference type="Gene3D" id="2.20.28.10">
    <property type="match status" value="1"/>
</dbReference>
<keyword evidence="5 6" id="KW-0408">Iron</keyword>
<dbReference type="PANTHER" id="PTHR47627:SF1">
    <property type="entry name" value="RUBREDOXIN-1-RELATED"/>
    <property type="match status" value="1"/>
</dbReference>
<keyword evidence="4 6" id="KW-0249">Electron transport</keyword>
<evidence type="ECO:0000256" key="2">
    <source>
        <dbReference type="ARBA" id="ARBA00022448"/>
    </source>
</evidence>
<name>A0ABV7INZ5_9SPHN</name>
<dbReference type="RefSeq" id="WP_379509062.1">
    <property type="nucleotide sequence ID" value="NZ_JBHRTQ010000005.1"/>
</dbReference>
<dbReference type="InterPro" id="IPR024935">
    <property type="entry name" value="Rubredoxin_dom"/>
</dbReference>
<dbReference type="PRINTS" id="PR00163">
    <property type="entry name" value="RUBREDOXIN"/>
</dbReference>
<evidence type="ECO:0000256" key="4">
    <source>
        <dbReference type="ARBA" id="ARBA00022982"/>
    </source>
</evidence>
<evidence type="ECO:0000313" key="9">
    <source>
        <dbReference type="Proteomes" id="UP001595604"/>
    </source>
</evidence>
<sequence length="57" mass="6069">MSEAKGRHACTYCGYVYDEAAGCPEEGVPPGTPWAAVPDDWSCPMCGAEKDGFVPEE</sequence>
<comment type="cofactor">
    <cofactor evidence="1 6">
        <name>Fe(3+)</name>
        <dbReference type="ChEBI" id="CHEBI:29034"/>
    </cofactor>
</comment>
<dbReference type="InterPro" id="IPR018527">
    <property type="entry name" value="Rubredoxin_Fe_BS"/>
</dbReference>
<dbReference type="CDD" id="cd00730">
    <property type="entry name" value="rubredoxin"/>
    <property type="match status" value="1"/>
</dbReference>
<organism evidence="8 9">
    <name type="scientific">Novosphingobium bradum</name>
    <dbReference type="NCBI Taxonomy" id="1737444"/>
    <lineage>
        <taxon>Bacteria</taxon>
        <taxon>Pseudomonadati</taxon>
        <taxon>Pseudomonadota</taxon>
        <taxon>Alphaproteobacteria</taxon>
        <taxon>Sphingomonadales</taxon>
        <taxon>Sphingomonadaceae</taxon>
        <taxon>Novosphingobium</taxon>
    </lineage>
</organism>
<dbReference type="SUPFAM" id="SSF57802">
    <property type="entry name" value="Rubredoxin-like"/>
    <property type="match status" value="1"/>
</dbReference>
<evidence type="ECO:0000256" key="1">
    <source>
        <dbReference type="ARBA" id="ARBA00001965"/>
    </source>
</evidence>
<dbReference type="PANTHER" id="PTHR47627">
    <property type="entry name" value="RUBREDOXIN"/>
    <property type="match status" value="1"/>
</dbReference>
<evidence type="ECO:0000256" key="6">
    <source>
        <dbReference type="RuleBase" id="RU003820"/>
    </source>
</evidence>
<proteinExistence type="inferred from homology"/>
<comment type="caution">
    <text evidence="8">The sequence shown here is derived from an EMBL/GenBank/DDBJ whole genome shotgun (WGS) entry which is preliminary data.</text>
</comment>
<feature type="domain" description="Rubredoxin-like" evidence="7">
    <location>
        <begin position="5"/>
        <end position="56"/>
    </location>
</feature>
<keyword evidence="9" id="KW-1185">Reference proteome</keyword>
<dbReference type="Proteomes" id="UP001595604">
    <property type="component" value="Unassembled WGS sequence"/>
</dbReference>
<dbReference type="InterPro" id="IPR024934">
    <property type="entry name" value="Rubredoxin-like_dom"/>
</dbReference>
<dbReference type="PROSITE" id="PS00202">
    <property type="entry name" value="RUBREDOXIN"/>
    <property type="match status" value="1"/>
</dbReference>
<evidence type="ECO:0000259" key="7">
    <source>
        <dbReference type="PROSITE" id="PS50903"/>
    </source>
</evidence>
<reference evidence="9" key="1">
    <citation type="journal article" date="2019" name="Int. J. Syst. Evol. Microbiol.">
        <title>The Global Catalogue of Microorganisms (GCM) 10K type strain sequencing project: providing services to taxonomists for standard genome sequencing and annotation.</title>
        <authorList>
            <consortium name="The Broad Institute Genomics Platform"/>
            <consortium name="The Broad Institute Genome Sequencing Center for Infectious Disease"/>
            <person name="Wu L."/>
            <person name="Ma J."/>
        </authorList>
    </citation>
    <scope>NUCLEOTIDE SEQUENCE [LARGE SCALE GENOMIC DNA]</scope>
    <source>
        <strain evidence="9">KCTC 42984</strain>
    </source>
</reference>